<dbReference type="SUPFAM" id="SSF110857">
    <property type="entry name" value="Gamma-glutamyl cyclotransferase-like"/>
    <property type="match status" value="1"/>
</dbReference>
<feature type="domain" description="Gamma-glutamylcyclotransferase AIG2-like" evidence="1">
    <location>
        <begin position="7"/>
        <end position="118"/>
    </location>
</feature>
<evidence type="ECO:0000313" key="3">
    <source>
        <dbReference type="Proteomes" id="UP001238163"/>
    </source>
</evidence>
<dbReference type="AlphaFoldDB" id="A0AAE3VK37"/>
<organism evidence="2 3">
    <name type="scientific">Oligosphaera ethanolica</name>
    <dbReference type="NCBI Taxonomy" id="760260"/>
    <lineage>
        <taxon>Bacteria</taxon>
        <taxon>Pseudomonadati</taxon>
        <taxon>Lentisphaerota</taxon>
        <taxon>Oligosphaeria</taxon>
        <taxon>Oligosphaerales</taxon>
        <taxon>Oligosphaeraceae</taxon>
        <taxon>Oligosphaera</taxon>
    </lineage>
</organism>
<accession>A0AAE3VK37</accession>
<dbReference type="Proteomes" id="UP001238163">
    <property type="component" value="Unassembled WGS sequence"/>
</dbReference>
<dbReference type="EMBL" id="JAUSVL010000001">
    <property type="protein sequence ID" value="MDQ0291903.1"/>
    <property type="molecule type" value="Genomic_DNA"/>
</dbReference>
<keyword evidence="3" id="KW-1185">Reference proteome</keyword>
<protein>
    <submittedName>
        <fullName evidence="2">Gamma-glutamylcyclotransferase (GGCT)/AIG2-like uncharacterized protein YtfP</fullName>
    </submittedName>
</protein>
<dbReference type="InterPro" id="IPR036568">
    <property type="entry name" value="GGCT-like_sf"/>
</dbReference>
<proteinExistence type="predicted"/>
<gene>
    <name evidence="2" type="ORF">J3R75_004010</name>
</gene>
<name>A0AAE3VK37_9BACT</name>
<dbReference type="InterPro" id="IPR013024">
    <property type="entry name" value="GGCT-like"/>
</dbReference>
<dbReference type="Gene3D" id="3.10.490.10">
    <property type="entry name" value="Gamma-glutamyl cyclotransferase-like"/>
    <property type="match status" value="1"/>
</dbReference>
<evidence type="ECO:0000313" key="2">
    <source>
        <dbReference type="EMBL" id="MDQ0291903.1"/>
    </source>
</evidence>
<dbReference type="InterPro" id="IPR009288">
    <property type="entry name" value="AIG2-like_dom"/>
</dbReference>
<dbReference type="RefSeq" id="WP_307265339.1">
    <property type="nucleotide sequence ID" value="NZ_JAUSVL010000001.1"/>
</dbReference>
<comment type="caution">
    <text evidence="2">The sequence shown here is derived from an EMBL/GenBank/DDBJ whole genome shotgun (WGS) entry which is preliminary data.</text>
</comment>
<dbReference type="CDD" id="cd06661">
    <property type="entry name" value="GGCT_like"/>
    <property type="match status" value="1"/>
</dbReference>
<sequence length="121" mass="13307">MESVNLIVNGTLMRGEPNSHFCRNATFISPCDIAGTLSDTGWGFPAFVPDGQGVVKAEFVVLPVADRPAIDRLENHPHLYTRRQIEARLPDGSIEVGWVYVMNTQPAGARVMAGGEWRARE</sequence>
<dbReference type="Pfam" id="PF06094">
    <property type="entry name" value="GGACT"/>
    <property type="match status" value="1"/>
</dbReference>
<reference evidence="2" key="1">
    <citation type="submission" date="2023-07" db="EMBL/GenBank/DDBJ databases">
        <title>Genomic Encyclopedia of Type Strains, Phase IV (KMG-IV): sequencing the most valuable type-strain genomes for metagenomic binning, comparative biology and taxonomic classification.</title>
        <authorList>
            <person name="Goeker M."/>
        </authorList>
    </citation>
    <scope>NUCLEOTIDE SEQUENCE</scope>
    <source>
        <strain evidence="2">DSM 24202</strain>
    </source>
</reference>
<evidence type="ECO:0000259" key="1">
    <source>
        <dbReference type="Pfam" id="PF06094"/>
    </source>
</evidence>